<dbReference type="OrthoDB" id="9813254at2"/>
<keyword evidence="1" id="KW-0472">Membrane</keyword>
<organism evidence="2 3">
    <name type="scientific">Chryseolinea soli</name>
    <dbReference type="NCBI Taxonomy" id="2321403"/>
    <lineage>
        <taxon>Bacteria</taxon>
        <taxon>Pseudomonadati</taxon>
        <taxon>Bacteroidota</taxon>
        <taxon>Cytophagia</taxon>
        <taxon>Cytophagales</taxon>
        <taxon>Fulvivirgaceae</taxon>
        <taxon>Chryseolinea</taxon>
    </lineage>
</organism>
<evidence type="ECO:0000313" key="2">
    <source>
        <dbReference type="EMBL" id="AYB31318.1"/>
    </source>
</evidence>
<dbReference type="Proteomes" id="UP000266183">
    <property type="component" value="Chromosome"/>
</dbReference>
<gene>
    <name evidence="2" type="ORF">D4L85_12335</name>
</gene>
<feature type="transmembrane region" description="Helical" evidence="1">
    <location>
        <begin position="28"/>
        <end position="46"/>
    </location>
</feature>
<evidence type="ECO:0000256" key="1">
    <source>
        <dbReference type="SAM" id="Phobius"/>
    </source>
</evidence>
<dbReference type="SUPFAM" id="SSF48452">
    <property type="entry name" value="TPR-like"/>
    <property type="match status" value="1"/>
</dbReference>
<protein>
    <submittedName>
        <fullName evidence="2">Tol-pal system protein YbgF</fullName>
    </submittedName>
</protein>
<sequence length="427" mass="50011">MTNVSSIQQKKRSGFDPVRGGRRFGRLLLSRWLWFGMVLPLWVAQFDARAQMITKKDTTIILISDLNVQLECSQALNDLYNFKFSAAEAQFQYLKAKYAWHPLPYFLMGLIEWWKIMPNTKDQSHDETFLAYMDSTIAVGENLYENYPAYKTESSFFLAAAYGFKGRLYADEERKAWRKAAVVGKNAINYLEESKEKEGLNPELLFGDALYNYFSVWVPENYPVLKPVLWFFKKGDKALGLKQLKEVSYNAFYTRTEAMVWLMRILNSYENDQPRAFQISEYLYQTYPRNPYFHRYYARMLYYQGRFAEADPVCRSILNKIDSGQVGYEATSGRYAAFFLGQINEARRKLDEAKKYYELCMRYAEQIEATESGYYLYSMIALGEIAEKQGDKAGARKWFKAVEKKAGRKDEAYKTARQRLKKMEKGD</sequence>
<dbReference type="AlphaFoldDB" id="A0A385SQX3"/>
<name>A0A385SQX3_9BACT</name>
<keyword evidence="3" id="KW-1185">Reference proteome</keyword>
<keyword evidence="1" id="KW-1133">Transmembrane helix</keyword>
<accession>A0A385SQX3</accession>
<proteinExistence type="predicted"/>
<dbReference type="EMBL" id="CP032382">
    <property type="protein sequence ID" value="AYB31318.1"/>
    <property type="molecule type" value="Genomic_DNA"/>
</dbReference>
<keyword evidence="1" id="KW-0812">Transmembrane</keyword>
<dbReference type="InterPro" id="IPR011990">
    <property type="entry name" value="TPR-like_helical_dom_sf"/>
</dbReference>
<evidence type="ECO:0000313" key="3">
    <source>
        <dbReference type="Proteomes" id="UP000266183"/>
    </source>
</evidence>
<dbReference type="Gene3D" id="1.25.40.10">
    <property type="entry name" value="Tetratricopeptide repeat domain"/>
    <property type="match status" value="1"/>
</dbReference>
<reference evidence="3" key="1">
    <citation type="submission" date="2018-09" db="EMBL/GenBank/DDBJ databases">
        <title>Chryseolinea sp. KIS68-18 isolated from soil.</title>
        <authorList>
            <person name="Weon H.-Y."/>
            <person name="Kwon S.-W."/>
            <person name="Lee S.A."/>
        </authorList>
    </citation>
    <scope>NUCLEOTIDE SEQUENCE [LARGE SCALE GENOMIC DNA]</scope>
    <source>
        <strain evidence="3">KIS68-18</strain>
    </source>
</reference>
<dbReference type="KEGG" id="chk:D4L85_12335"/>
<dbReference type="RefSeq" id="WP_119754589.1">
    <property type="nucleotide sequence ID" value="NZ_CP032382.1"/>
</dbReference>